<accession>A0A845MEV3</accession>
<keyword evidence="3" id="KW-1185">Reference proteome</keyword>
<dbReference type="PROSITE" id="PS50125">
    <property type="entry name" value="GUANYLATE_CYCLASE_2"/>
    <property type="match status" value="1"/>
</dbReference>
<dbReference type="Gene3D" id="3.30.70.1230">
    <property type="entry name" value="Nucleotide cyclase"/>
    <property type="match status" value="1"/>
</dbReference>
<dbReference type="InterPro" id="IPR029787">
    <property type="entry name" value="Nucleotide_cyclase"/>
</dbReference>
<dbReference type="SUPFAM" id="SSF55073">
    <property type="entry name" value="Nucleotide cyclase"/>
    <property type="match status" value="1"/>
</dbReference>
<dbReference type="GO" id="GO:0004016">
    <property type="term" value="F:adenylate cyclase activity"/>
    <property type="evidence" value="ECO:0007669"/>
    <property type="project" value="UniProtKB-ARBA"/>
</dbReference>
<dbReference type="PANTHER" id="PTHR43081">
    <property type="entry name" value="ADENYLATE CYCLASE, TERMINAL-DIFFERENTIATION SPECIFIC-RELATED"/>
    <property type="match status" value="1"/>
</dbReference>
<dbReference type="SMART" id="SM00044">
    <property type="entry name" value="CYCc"/>
    <property type="match status" value="1"/>
</dbReference>
<evidence type="ECO:0000259" key="1">
    <source>
        <dbReference type="PROSITE" id="PS50125"/>
    </source>
</evidence>
<comment type="caution">
    <text evidence="2">The sequence shown here is derived from an EMBL/GenBank/DDBJ whole genome shotgun (WGS) entry which is preliminary data.</text>
</comment>
<protein>
    <recommendedName>
        <fullName evidence="1">Guanylate cyclase domain-containing protein</fullName>
    </recommendedName>
</protein>
<dbReference type="OrthoDB" id="9762462at2"/>
<organism evidence="2 3">
    <name type="scientific">Sneathiella chungangensis</name>
    <dbReference type="NCBI Taxonomy" id="1418234"/>
    <lineage>
        <taxon>Bacteria</taxon>
        <taxon>Pseudomonadati</taxon>
        <taxon>Pseudomonadota</taxon>
        <taxon>Alphaproteobacteria</taxon>
        <taxon>Sneathiellales</taxon>
        <taxon>Sneathiellaceae</taxon>
        <taxon>Sneathiella</taxon>
    </lineage>
</organism>
<dbReference type="Proteomes" id="UP000445696">
    <property type="component" value="Unassembled WGS sequence"/>
</dbReference>
<dbReference type="AlphaFoldDB" id="A0A845MEV3"/>
<proteinExistence type="predicted"/>
<dbReference type="CDD" id="cd07302">
    <property type="entry name" value="CHD"/>
    <property type="match status" value="1"/>
</dbReference>
<evidence type="ECO:0000313" key="3">
    <source>
        <dbReference type="Proteomes" id="UP000445696"/>
    </source>
</evidence>
<dbReference type="Pfam" id="PF00211">
    <property type="entry name" value="Guanylate_cyc"/>
    <property type="match status" value="1"/>
</dbReference>
<dbReference type="GO" id="GO:0006171">
    <property type="term" value="P:cAMP biosynthetic process"/>
    <property type="evidence" value="ECO:0007669"/>
    <property type="project" value="TreeGrafter"/>
</dbReference>
<dbReference type="InterPro" id="IPR001054">
    <property type="entry name" value="A/G_cyclase"/>
</dbReference>
<evidence type="ECO:0000313" key="2">
    <source>
        <dbReference type="EMBL" id="MZR21846.1"/>
    </source>
</evidence>
<name>A0A845MEV3_9PROT</name>
<dbReference type="InterPro" id="IPR050697">
    <property type="entry name" value="Adenylyl/Guanylyl_Cyclase_3/4"/>
</dbReference>
<dbReference type="RefSeq" id="WP_161338277.1">
    <property type="nucleotide sequence ID" value="NZ_JBHSDG010000001.1"/>
</dbReference>
<gene>
    <name evidence="2" type="ORF">GQF03_05845</name>
</gene>
<dbReference type="GO" id="GO:0035556">
    <property type="term" value="P:intracellular signal transduction"/>
    <property type="evidence" value="ECO:0007669"/>
    <property type="project" value="InterPro"/>
</dbReference>
<dbReference type="EMBL" id="WTVA01000002">
    <property type="protein sequence ID" value="MZR21846.1"/>
    <property type="molecule type" value="Genomic_DNA"/>
</dbReference>
<feature type="domain" description="Guanylate cyclase" evidence="1">
    <location>
        <begin position="232"/>
        <end position="361"/>
    </location>
</feature>
<dbReference type="PANTHER" id="PTHR43081:SF11">
    <property type="entry name" value="BLR2264 PROTEIN"/>
    <property type="match status" value="1"/>
</dbReference>
<reference evidence="2 3" key="1">
    <citation type="journal article" date="2014" name="Int. J. Syst. Evol. Microbiol.">
        <title>Sneathiella chungangensis sp. nov., isolated from a marine sand, and emended description of the genus Sneathiella.</title>
        <authorList>
            <person name="Siamphan C."/>
            <person name="Kim H."/>
            <person name="Lee J.S."/>
            <person name="Kim W."/>
        </authorList>
    </citation>
    <scope>NUCLEOTIDE SEQUENCE [LARGE SCALE GENOMIC DNA]</scope>
    <source>
        <strain evidence="2 3">KCTC 32476</strain>
    </source>
</reference>
<sequence>MAINNAADASVRSRDLDNAVKEIERWLIHSMLGDVLLTDIFSKFSQKIDKSLFPLLRSHMTMRQMHPFIDNTDHTWHRTGELSTSSRPRTLIAEPNWTQSPLFHMLANTLPEYRCDLTRPDVVERYPIFSKFAEDGGTDYIAFLSPFGNEENALKQQDGIIASWLTDQQGGFTEEEIAALRRLVSLFFVAARIFKREQTLHDVLSAYLGPAAAHQIMEGKHQRGDGDVIQAVIWICDLRGSSALADQLEMPAYLALLNQFFESMAEAVMAEGGEVLKFMGDGFLAIFPTMDGTAISDAAQRALNAARKGAEALANQPSDAAKLKFGIGIHHGDVMFGNIGARERLDFSVIGPAVNMASRLQDLTKKLNVKLLVSSSVADQVTIDWRRFPPQSVSGLKNPIEVLTPAWPEIISDHNP</sequence>